<dbReference type="PANTHER" id="PTHR35889">
    <property type="entry name" value="CYCLOINULO-OLIGOSACCHARIDE FRUCTANOTRANSFERASE-RELATED"/>
    <property type="match status" value="1"/>
</dbReference>
<dbReference type="RefSeq" id="WP_197137813.1">
    <property type="nucleotide sequence ID" value="NZ_SJPZ01000002.1"/>
</dbReference>
<dbReference type="Pfam" id="PF07583">
    <property type="entry name" value="PSCyt2"/>
    <property type="match status" value="1"/>
</dbReference>
<dbReference type="InterPro" id="IPR036909">
    <property type="entry name" value="Cyt_c-like_dom_sf"/>
</dbReference>
<feature type="domain" description="Cytochrome C Planctomycete-type" evidence="4">
    <location>
        <begin position="86"/>
        <end position="135"/>
    </location>
</feature>
<dbReference type="Proteomes" id="UP000316476">
    <property type="component" value="Unassembled WGS sequence"/>
</dbReference>
<dbReference type="SUPFAM" id="SSF49899">
    <property type="entry name" value="Concanavalin A-like lectins/glucanases"/>
    <property type="match status" value="1"/>
</dbReference>
<dbReference type="SUPFAM" id="SSF46626">
    <property type="entry name" value="Cytochrome c"/>
    <property type="match status" value="1"/>
</dbReference>
<dbReference type="InterPro" id="IPR022655">
    <property type="entry name" value="DUF1553"/>
</dbReference>
<protein>
    <submittedName>
        <fullName evidence="5">Planctomycete cytochrome C</fullName>
    </submittedName>
</protein>
<dbReference type="InterPro" id="IPR011444">
    <property type="entry name" value="DUF1549"/>
</dbReference>
<evidence type="ECO:0000259" key="3">
    <source>
        <dbReference type="Pfam" id="PF07587"/>
    </source>
</evidence>
<feature type="domain" description="DUF1553" evidence="3">
    <location>
        <begin position="791"/>
        <end position="1047"/>
    </location>
</feature>
<dbReference type="Pfam" id="PF13385">
    <property type="entry name" value="Laminin_G_3"/>
    <property type="match status" value="1"/>
</dbReference>
<proteinExistence type="predicted"/>
<feature type="domain" description="DUF1549" evidence="2">
    <location>
        <begin position="185"/>
        <end position="394"/>
    </location>
</feature>
<evidence type="ECO:0000259" key="2">
    <source>
        <dbReference type="Pfam" id="PF07583"/>
    </source>
</evidence>
<dbReference type="Pfam" id="PF07635">
    <property type="entry name" value="PSCyt1"/>
    <property type="match status" value="1"/>
</dbReference>
<sequence>MPPETRPVHCGFSGIVRSTGETDFQIVSPLRPFDLMPMFLTSSGTAAPGAAMVLVIASFGSVSMAETPSSEIDFARDVRPILSDKCNYCHGPDDANRQAGLRLDRREDAEYVLESGDLIDRITSDDPDMRMPPPESKLTLSNGDVETLRRWIDQGAAYAKHWSFQPLPDTVDVPAVQDDDWCRNPIDRFVAARLEKAGLSPADPASHTRWLRRVTFDLTGLPPTSGQIARFVDACKHDADAAYRDAVDRLLQSRSFGEHMAVGWLDLARYADSYGYQSDKLNTQWPYRDWVVRAFNENLPYDDFLTWQLAGDLLENPTTDQRLATAFNRIHRLNNEGGAVFEEWRVENVADRVHTFGTAVLGLTMECCRCHDHKYDPLPMRDYYALSAFFNSIDESGVYDRTAKVPCPSMLLPTDEQAVALEQAKRDAKQRLEEYRRLVEQARDRWTQEKQDITPPAELPDLKVALSFDRDFDNSIKEIYHPSENDRGWTSMPDLVAVEGSKIPVLPESQAADLADFKGETTRRALSLDGQRGVTVHGVDPLDRWTPFSVVVTLRETERSPLRSLIVHHTRGTDCGYNGWDLTIVDGHVESRMYRVWPGNAIGVRTVDPIPADVWHQLSATYDGASDARGLKLYLNGVPLPTTVLRNDIKKSSNVKVDHGGEFVVGQRFRARGLTGGLIDDVRLYQRQLTAPELGFLATGQWEGDLADTYVSALDSDCRDAMGRLTKARQAVVMAEEAMNEIPIMQEWDTPRETHLLARGQYDAPTDDSTRVQRNVPAAIELPWSDQWPQDRLGLARWVTHPNHPLTARVAVNHLWSRFFSAPLVRTPENFGLQGELPTHPELLDWLARDFVDNGWDVQRLCRQIVLSATYCQDSVPDKKTMEVDPENRLLSRGPAHRYSGEQIRDLALAASGLMDRQMGGPPVSPYQPGKDLWKESNGMSPPYQQSVGESLYRRSLYSVWKRTVPLPNMMAFDATTREVCTVVRSRTNTPLQALVLLNDVQFVEASRVLAQDVLAAKDSGDAVAAAFLRLAGRDADQAEMRLLLSLLDDERRYFADHPEAAEQLISIGDSAVDATADPIELAAMTTVCQAILNLDATIWKR</sequence>
<organism evidence="5 6">
    <name type="scientific">Crateriforma conspicua</name>
    <dbReference type="NCBI Taxonomy" id="2527996"/>
    <lineage>
        <taxon>Bacteria</taxon>
        <taxon>Pseudomonadati</taxon>
        <taxon>Planctomycetota</taxon>
        <taxon>Planctomycetia</taxon>
        <taxon>Planctomycetales</taxon>
        <taxon>Planctomycetaceae</taxon>
        <taxon>Crateriforma</taxon>
    </lineage>
</organism>
<evidence type="ECO:0000313" key="5">
    <source>
        <dbReference type="EMBL" id="TWU61884.1"/>
    </source>
</evidence>
<comment type="caution">
    <text evidence="5">The sequence shown here is derived from an EMBL/GenBank/DDBJ whole genome shotgun (WGS) entry which is preliminary data.</text>
</comment>
<dbReference type="EMBL" id="SJPZ01000002">
    <property type="protein sequence ID" value="TWU61884.1"/>
    <property type="molecule type" value="Genomic_DNA"/>
</dbReference>
<reference evidence="5 6" key="1">
    <citation type="submission" date="2019-02" db="EMBL/GenBank/DDBJ databases">
        <title>Deep-cultivation of Planctomycetes and their phenomic and genomic characterization uncovers novel biology.</title>
        <authorList>
            <person name="Wiegand S."/>
            <person name="Jogler M."/>
            <person name="Boedeker C."/>
            <person name="Pinto D."/>
            <person name="Vollmers J."/>
            <person name="Rivas-Marin E."/>
            <person name="Kohn T."/>
            <person name="Peeters S.H."/>
            <person name="Heuer A."/>
            <person name="Rast P."/>
            <person name="Oberbeckmann S."/>
            <person name="Bunk B."/>
            <person name="Jeske O."/>
            <person name="Meyerdierks A."/>
            <person name="Storesund J.E."/>
            <person name="Kallscheuer N."/>
            <person name="Luecker S."/>
            <person name="Lage O.M."/>
            <person name="Pohl T."/>
            <person name="Merkel B.J."/>
            <person name="Hornburger P."/>
            <person name="Mueller R.-W."/>
            <person name="Bruemmer F."/>
            <person name="Labrenz M."/>
            <person name="Spormann A.M."/>
            <person name="Op Den Camp H."/>
            <person name="Overmann J."/>
            <person name="Amann R."/>
            <person name="Jetten M.S.M."/>
            <person name="Mascher T."/>
            <person name="Medema M.H."/>
            <person name="Devos D.P."/>
            <person name="Kaster A.-K."/>
            <person name="Ovreas L."/>
            <person name="Rohde M."/>
            <person name="Galperin M.Y."/>
            <person name="Jogler C."/>
        </authorList>
    </citation>
    <scope>NUCLEOTIDE SEQUENCE [LARGE SCALE GENOMIC DNA]</scope>
    <source>
        <strain evidence="5 6">V7</strain>
    </source>
</reference>
<dbReference type="Gene3D" id="2.60.120.200">
    <property type="match status" value="1"/>
</dbReference>
<keyword evidence="1" id="KW-0175">Coiled coil</keyword>
<accession>A0A5C6FKQ7</accession>
<dbReference type="GO" id="GO:0009055">
    <property type="term" value="F:electron transfer activity"/>
    <property type="evidence" value="ECO:0007669"/>
    <property type="project" value="InterPro"/>
</dbReference>
<dbReference type="PANTHER" id="PTHR35889:SF3">
    <property type="entry name" value="F-BOX DOMAIN-CONTAINING PROTEIN"/>
    <property type="match status" value="1"/>
</dbReference>
<dbReference type="InterPro" id="IPR013320">
    <property type="entry name" value="ConA-like_dom_sf"/>
</dbReference>
<name>A0A5C6FKQ7_9PLAN</name>
<feature type="coiled-coil region" evidence="1">
    <location>
        <begin position="418"/>
        <end position="452"/>
    </location>
</feature>
<dbReference type="GO" id="GO:0020037">
    <property type="term" value="F:heme binding"/>
    <property type="evidence" value="ECO:0007669"/>
    <property type="project" value="InterPro"/>
</dbReference>
<dbReference type="InterPro" id="IPR011429">
    <property type="entry name" value="Cyt_c_Planctomycete-type"/>
</dbReference>
<evidence type="ECO:0000259" key="4">
    <source>
        <dbReference type="Pfam" id="PF07635"/>
    </source>
</evidence>
<dbReference type="Pfam" id="PF07587">
    <property type="entry name" value="PSD1"/>
    <property type="match status" value="1"/>
</dbReference>
<gene>
    <name evidence="5" type="ORF">V7x_35740</name>
</gene>
<dbReference type="AlphaFoldDB" id="A0A5C6FKQ7"/>
<evidence type="ECO:0000256" key="1">
    <source>
        <dbReference type="SAM" id="Coils"/>
    </source>
</evidence>
<evidence type="ECO:0000313" key="6">
    <source>
        <dbReference type="Proteomes" id="UP000316476"/>
    </source>
</evidence>